<sequence length="464" mass="53163">MKKQELKSLLIGNGININFGGKAYSNQFIIKRIIFNARAGKYDPLFNGKMSGEQIEETFLNLAEWANAISRGECDSVVTDEELPLLEDFKKRYSKKVEHYYDVGLEDWLFILHIVFLKNADLKNIWGPVKFSFEQMMLDAIYNDGDIQKVYLSMGKPVKRWFEQFDKIFTLNYDNNVETLIKKPIFHLHGDYRTKANSENPNTILGYQRTEAHQTVVVPGFEHCYCNALFDYRGENKLQVADGFEKGKASVQRLADSGVPASAFPAPAAGLVQTYREHPELEIAPTYYFDEFRKLSGEVHIIGMSPNNDSHLFRLIDASAVDKVVFYYFSESEKKQKLPLHQKVEYRSAPDLWKSLKAAPKKYSCNYDIPKLPQIDGIFDFLGEISGDPVSKADIIKEVNSIPEFRAKELCELVDQEIKQMDKKGSPKDEKELKWRFGEVSRIALRNGVMPAALLVHYTMTLGK</sequence>
<dbReference type="Proteomes" id="UP000220959">
    <property type="component" value="Unassembled WGS sequence"/>
</dbReference>
<reference evidence="1 2" key="1">
    <citation type="journal article" date="2017" name="Front. Microbiol.">
        <title>New Insights into the Diversity of the Genus Faecalibacterium.</title>
        <authorList>
            <person name="Benevides L."/>
            <person name="Burman S."/>
            <person name="Martin R."/>
            <person name="Robert V."/>
            <person name="Thomas M."/>
            <person name="Miquel S."/>
            <person name="Chain F."/>
            <person name="Sokol H."/>
            <person name="Bermudez-Humaran L.G."/>
            <person name="Morrison M."/>
            <person name="Langella P."/>
            <person name="Azevedo V.A."/>
            <person name="Chatel J.M."/>
            <person name="Soares S."/>
        </authorList>
    </citation>
    <scope>NUCLEOTIDE SEQUENCE [LARGE SCALE GENOMIC DNA]</scope>
    <source>
        <strain evidence="2">CNCM I-4541</strain>
    </source>
</reference>
<gene>
    <name evidence="1" type="ORF">CGS49_00520</name>
</gene>
<keyword evidence="2" id="KW-1185">Reference proteome</keyword>
<protein>
    <submittedName>
        <fullName evidence="1">Uncharacterized protein</fullName>
    </submittedName>
</protein>
<evidence type="ECO:0000313" key="1">
    <source>
        <dbReference type="EMBL" id="PDX62530.1"/>
    </source>
</evidence>
<dbReference type="EMBL" id="NMTR01000001">
    <property type="protein sequence ID" value="PDX62530.1"/>
    <property type="molecule type" value="Genomic_DNA"/>
</dbReference>
<comment type="caution">
    <text evidence="1">The sequence shown here is derived from an EMBL/GenBank/DDBJ whole genome shotgun (WGS) entry which is preliminary data.</text>
</comment>
<proteinExistence type="predicted"/>
<name>A0ACC9D2T6_9FIRM</name>
<organism evidence="1 2">
    <name type="scientific">Faecalibacterium langellae</name>
    <dbReference type="NCBI Taxonomy" id="3435293"/>
    <lineage>
        <taxon>Bacteria</taxon>
        <taxon>Bacillati</taxon>
        <taxon>Bacillota</taxon>
        <taxon>Clostridia</taxon>
        <taxon>Eubacteriales</taxon>
        <taxon>Oscillospiraceae</taxon>
        <taxon>Faecalibacterium</taxon>
    </lineage>
</organism>
<evidence type="ECO:0000313" key="2">
    <source>
        <dbReference type="Proteomes" id="UP000220959"/>
    </source>
</evidence>
<accession>A0ACC9D2T6</accession>